<dbReference type="EMBL" id="CP051677">
    <property type="protein sequence ID" value="QJD79549.1"/>
    <property type="molecule type" value="Genomic_DNA"/>
</dbReference>
<dbReference type="Proteomes" id="UP000501128">
    <property type="component" value="Chromosome"/>
</dbReference>
<sequence>MTRYESTCAKAGWKLLLLGAAVLISFLLAGFDASGQPVAMVKQQPFPYPVGVAIDTATYGAVKAKLRAADRLRVSAQHRIDSLQAEVAATRKALDDQFRLGKYDAGTAMGLTARMNLIQSELASAQNSLRVAEGAIDGVLALLPRSVRNKLRVDQPDKIADALSEYVSTLKKRKWRWSAAFFGAGALAALLL</sequence>
<organism evidence="1 2">
    <name type="scientific">Spirosoma rhododendri</name>
    <dbReference type="NCBI Taxonomy" id="2728024"/>
    <lineage>
        <taxon>Bacteria</taxon>
        <taxon>Pseudomonadati</taxon>
        <taxon>Bacteroidota</taxon>
        <taxon>Cytophagia</taxon>
        <taxon>Cytophagales</taxon>
        <taxon>Cytophagaceae</taxon>
        <taxon>Spirosoma</taxon>
    </lineage>
</organism>
<dbReference type="RefSeq" id="WP_169551513.1">
    <property type="nucleotide sequence ID" value="NZ_CP051677.1"/>
</dbReference>
<dbReference type="AlphaFoldDB" id="A0A7L5DM54"/>
<evidence type="ECO:0000313" key="1">
    <source>
        <dbReference type="EMBL" id="QJD79549.1"/>
    </source>
</evidence>
<evidence type="ECO:0000313" key="2">
    <source>
        <dbReference type="Proteomes" id="UP000501128"/>
    </source>
</evidence>
<protein>
    <submittedName>
        <fullName evidence="1">Uncharacterized protein</fullName>
    </submittedName>
</protein>
<accession>A0A7L5DM54</accession>
<keyword evidence="2" id="KW-1185">Reference proteome</keyword>
<proteinExistence type="predicted"/>
<dbReference type="KEGG" id="srho:HH216_14855"/>
<name>A0A7L5DM54_9BACT</name>
<gene>
    <name evidence="1" type="ORF">HH216_14855</name>
</gene>
<reference evidence="1 2" key="1">
    <citation type="submission" date="2020-04" db="EMBL/GenBank/DDBJ databases">
        <title>Genome sequencing of novel species.</title>
        <authorList>
            <person name="Heo J."/>
            <person name="Kim S.-J."/>
            <person name="Kim J.-S."/>
            <person name="Hong S.-B."/>
            <person name="Kwon S.-W."/>
        </authorList>
    </citation>
    <scope>NUCLEOTIDE SEQUENCE [LARGE SCALE GENOMIC DNA]</scope>
    <source>
        <strain evidence="1 2">CJU-R4</strain>
    </source>
</reference>